<accession>Q7UJL7</accession>
<name>Q7UJL7_RHOBA</name>
<dbReference type="Pfam" id="PF07621">
    <property type="entry name" value="DUF1582"/>
    <property type="match status" value="1"/>
</dbReference>
<dbReference type="KEGG" id="rba:RB11812"/>
<dbReference type="InterPro" id="IPR011476">
    <property type="entry name" value="DUF1582"/>
</dbReference>
<evidence type="ECO:0000313" key="1">
    <source>
        <dbReference type="EMBL" id="CAD77241.1"/>
    </source>
</evidence>
<proteinExistence type="predicted"/>
<dbReference type="EMBL" id="BX294154">
    <property type="protein sequence ID" value="CAD77241.1"/>
    <property type="molecule type" value="Genomic_DNA"/>
</dbReference>
<keyword evidence="2" id="KW-1185">Reference proteome</keyword>
<dbReference type="STRING" id="243090.RB11812"/>
<organism evidence="1 2">
    <name type="scientific">Rhodopirellula baltica (strain DSM 10527 / NCIMB 13988 / SH1)</name>
    <dbReference type="NCBI Taxonomy" id="243090"/>
    <lineage>
        <taxon>Bacteria</taxon>
        <taxon>Pseudomonadati</taxon>
        <taxon>Planctomycetota</taxon>
        <taxon>Planctomycetia</taxon>
        <taxon>Pirellulales</taxon>
        <taxon>Pirellulaceae</taxon>
        <taxon>Rhodopirellula</taxon>
    </lineage>
</organism>
<protein>
    <submittedName>
        <fullName evidence="1">Uncharacterized protein</fullName>
    </submittedName>
</protein>
<sequence length="138" mass="14208">MGGRSLADAAGCDSRLLRTQRSGASKSPFLTRYVSEAQPGEIRVWPSPEFSLDARIPTLPNCVQEGEFNVASEVCPDTKGLSTRIQMRACGALADVAGCDGGVVGQVVPGGVAGRTSLGLAGSAGRLALFQSIGWGAR</sequence>
<dbReference type="EnsemblBacteria" id="CAD77241">
    <property type="protein sequence ID" value="CAD77241"/>
    <property type="gene ID" value="RB11812"/>
</dbReference>
<dbReference type="Proteomes" id="UP000001025">
    <property type="component" value="Chromosome"/>
</dbReference>
<dbReference type="HOGENOM" id="CLU_1853636_0_0_0"/>
<evidence type="ECO:0000313" key="2">
    <source>
        <dbReference type="Proteomes" id="UP000001025"/>
    </source>
</evidence>
<gene>
    <name evidence="1" type="ordered locus">RB11812</name>
</gene>
<dbReference type="InParanoid" id="Q7UJL7"/>
<reference evidence="1 2" key="1">
    <citation type="journal article" date="2003" name="Proc. Natl. Acad. Sci. U.S.A.">
        <title>Complete genome sequence of the marine planctomycete Pirellula sp. strain 1.</title>
        <authorList>
            <person name="Gloeckner F.O."/>
            <person name="Kube M."/>
            <person name="Bauer M."/>
            <person name="Teeling H."/>
            <person name="Lombardot T."/>
            <person name="Ludwig W."/>
            <person name="Gade D."/>
            <person name="Beck A."/>
            <person name="Borzym K."/>
            <person name="Heitmann K."/>
            <person name="Rabus R."/>
            <person name="Schlesner H."/>
            <person name="Amann R."/>
            <person name="Reinhardt R."/>
        </authorList>
    </citation>
    <scope>NUCLEOTIDE SEQUENCE [LARGE SCALE GENOMIC DNA]</scope>
    <source>
        <strain evidence="2">DSM 10527 / NCIMB 13988 / SH1</strain>
    </source>
</reference>
<dbReference type="AlphaFoldDB" id="Q7UJL7"/>